<organism evidence="4 5">
    <name type="scientific">Streptomyces viridochromogenes</name>
    <dbReference type="NCBI Taxonomy" id="1938"/>
    <lineage>
        <taxon>Bacteria</taxon>
        <taxon>Bacillati</taxon>
        <taxon>Actinomycetota</taxon>
        <taxon>Actinomycetes</taxon>
        <taxon>Kitasatosporales</taxon>
        <taxon>Streptomycetaceae</taxon>
        <taxon>Streptomyces</taxon>
    </lineage>
</organism>
<reference evidence="4 5" key="1">
    <citation type="submission" date="2015-06" db="EMBL/GenBank/DDBJ databases">
        <authorList>
            <person name="Ju K.-S."/>
            <person name="Doroghazi J.R."/>
            <person name="Metcalf W.W."/>
        </authorList>
    </citation>
    <scope>NUCLEOTIDE SEQUENCE [LARGE SCALE GENOMIC DNA]</scope>
    <source>
        <strain evidence="4 5">NRRL 3414</strain>
    </source>
</reference>
<evidence type="ECO:0000256" key="2">
    <source>
        <dbReference type="ARBA" id="ARBA00023295"/>
    </source>
</evidence>
<sequence>MGPQRTFVVPNGILRTRGRNTLALAVLSDGTTPAGPGDVTLTLLGRAAGGVKVAPVESPGA</sequence>
<dbReference type="AlphaFoldDB" id="A0A0J7ZJA1"/>
<keyword evidence="2" id="KW-0326">Glycosidase</keyword>
<accession>A0A0J7ZJA1</accession>
<keyword evidence="1" id="KW-0378">Hydrolase</keyword>
<dbReference type="Gene3D" id="2.60.120.260">
    <property type="entry name" value="Galactose-binding domain-like"/>
    <property type="match status" value="1"/>
</dbReference>
<dbReference type="PATRIC" id="fig|1938.3.peg.522"/>
<dbReference type="SUPFAM" id="SSF49785">
    <property type="entry name" value="Galactose-binding domain-like"/>
    <property type="match status" value="1"/>
</dbReference>
<evidence type="ECO:0000256" key="1">
    <source>
        <dbReference type="ARBA" id="ARBA00022801"/>
    </source>
</evidence>
<feature type="domain" description="Beta-galactosidase jelly roll" evidence="3">
    <location>
        <begin position="1"/>
        <end position="30"/>
    </location>
</feature>
<evidence type="ECO:0000259" key="3">
    <source>
        <dbReference type="Pfam" id="PF13364"/>
    </source>
</evidence>
<dbReference type="InterPro" id="IPR025300">
    <property type="entry name" value="BetaGal_jelly_roll_dom"/>
</dbReference>
<evidence type="ECO:0000313" key="4">
    <source>
        <dbReference type="EMBL" id="KMS75964.1"/>
    </source>
</evidence>
<dbReference type="Proteomes" id="UP000037432">
    <property type="component" value="Unassembled WGS sequence"/>
</dbReference>
<protein>
    <recommendedName>
        <fullName evidence="3">Beta-galactosidase jelly roll domain-containing protein</fullName>
    </recommendedName>
</protein>
<dbReference type="InterPro" id="IPR008979">
    <property type="entry name" value="Galactose-bd-like_sf"/>
</dbReference>
<gene>
    <name evidence="4" type="ORF">ACM01_06950</name>
</gene>
<comment type="caution">
    <text evidence="4">The sequence shown here is derived from an EMBL/GenBank/DDBJ whole genome shotgun (WGS) entry which is preliminary data.</text>
</comment>
<dbReference type="GO" id="GO:0004553">
    <property type="term" value="F:hydrolase activity, hydrolyzing O-glycosyl compounds"/>
    <property type="evidence" value="ECO:0007669"/>
    <property type="project" value="UniProtKB-ARBA"/>
</dbReference>
<dbReference type="Pfam" id="PF13364">
    <property type="entry name" value="BetaGal_ABD2"/>
    <property type="match status" value="1"/>
</dbReference>
<proteinExistence type="predicted"/>
<name>A0A0J7ZJA1_STRVR</name>
<dbReference type="EMBL" id="LFNT01000005">
    <property type="protein sequence ID" value="KMS75964.1"/>
    <property type="molecule type" value="Genomic_DNA"/>
</dbReference>
<evidence type="ECO:0000313" key="5">
    <source>
        <dbReference type="Proteomes" id="UP000037432"/>
    </source>
</evidence>